<sequence>MPKSIIIIGAGLSGLSAGSYAQMNGYNSRILEHHTKSGGVAATWKREGYIIDGGIHFVTDHKPGTKLNSLYQELGISQPHHFTDIHTYGQFLDEESGNSVQVSTDLAALAKDLKAISPNDSPIIDDLISGANSMRGLDFSTMGMGKPPELTTSIDRLKEMWQMRRVYKYLGGKYANSVAEYVTDMQSPWLQEFTKSVFLPDVPVWFIFMILSALADGKAAYLTYG</sequence>
<feature type="non-terminal residue" evidence="1">
    <location>
        <position position="225"/>
    </location>
</feature>
<dbReference type="SUPFAM" id="SSF51905">
    <property type="entry name" value="FAD/NAD(P)-binding domain"/>
    <property type="match status" value="1"/>
</dbReference>
<gene>
    <name evidence="1" type="ORF">S03H2_51900</name>
</gene>
<comment type="caution">
    <text evidence="1">The sequence shown here is derived from an EMBL/GenBank/DDBJ whole genome shotgun (WGS) entry which is preliminary data.</text>
</comment>
<accession>X1IYI9</accession>
<name>X1IYI9_9ZZZZ</name>
<dbReference type="PANTHER" id="PTHR43734:SF1">
    <property type="entry name" value="PHYTOENE DESATURASE"/>
    <property type="match status" value="1"/>
</dbReference>
<reference evidence="1" key="1">
    <citation type="journal article" date="2014" name="Front. Microbiol.">
        <title>High frequency of phylogenetically diverse reductive dehalogenase-homologous genes in deep subseafloor sedimentary metagenomes.</title>
        <authorList>
            <person name="Kawai M."/>
            <person name="Futagami T."/>
            <person name="Toyoda A."/>
            <person name="Takaki Y."/>
            <person name="Nishi S."/>
            <person name="Hori S."/>
            <person name="Arai W."/>
            <person name="Tsubouchi T."/>
            <person name="Morono Y."/>
            <person name="Uchiyama I."/>
            <person name="Ito T."/>
            <person name="Fujiyama A."/>
            <person name="Inagaki F."/>
            <person name="Takami H."/>
        </authorList>
    </citation>
    <scope>NUCLEOTIDE SEQUENCE</scope>
    <source>
        <strain evidence="1">Expedition CK06-06</strain>
    </source>
</reference>
<evidence type="ECO:0008006" key="2">
    <source>
        <dbReference type="Google" id="ProtNLM"/>
    </source>
</evidence>
<dbReference type="EMBL" id="BARU01032956">
    <property type="protein sequence ID" value="GAH62603.1"/>
    <property type="molecule type" value="Genomic_DNA"/>
</dbReference>
<dbReference type="Gene3D" id="3.50.50.60">
    <property type="entry name" value="FAD/NAD(P)-binding domain"/>
    <property type="match status" value="1"/>
</dbReference>
<dbReference type="Pfam" id="PF13450">
    <property type="entry name" value="NAD_binding_8"/>
    <property type="match status" value="1"/>
</dbReference>
<dbReference type="AlphaFoldDB" id="X1IYI9"/>
<dbReference type="InterPro" id="IPR036188">
    <property type="entry name" value="FAD/NAD-bd_sf"/>
</dbReference>
<organism evidence="1">
    <name type="scientific">marine sediment metagenome</name>
    <dbReference type="NCBI Taxonomy" id="412755"/>
    <lineage>
        <taxon>unclassified sequences</taxon>
        <taxon>metagenomes</taxon>
        <taxon>ecological metagenomes</taxon>
    </lineage>
</organism>
<dbReference type="PANTHER" id="PTHR43734">
    <property type="entry name" value="PHYTOENE DESATURASE"/>
    <property type="match status" value="1"/>
</dbReference>
<evidence type="ECO:0000313" key="1">
    <source>
        <dbReference type="EMBL" id="GAH62603.1"/>
    </source>
</evidence>
<proteinExistence type="predicted"/>
<protein>
    <recommendedName>
        <fullName evidence="2">Amine oxidase domain-containing protein</fullName>
    </recommendedName>
</protein>